<name>A0A097PJN3_NUPAD</name>
<evidence type="ECO:0000256" key="2">
    <source>
        <dbReference type="ARBA" id="ARBA00006082"/>
    </source>
</evidence>
<dbReference type="Pfam" id="PF16413">
    <property type="entry name" value="Mlh1_C"/>
    <property type="match status" value="1"/>
</dbReference>
<dbReference type="EMBL" id="KM397572">
    <property type="protein sequence ID" value="AIU48238.1"/>
    <property type="molecule type" value="mRNA"/>
</dbReference>
<dbReference type="InterPro" id="IPR038973">
    <property type="entry name" value="MutL/Mlh/Pms-like"/>
</dbReference>
<protein>
    <submittedName>
        <fullName evidence="7">MLH1</fullName>
    </submittedName>
</protein>
<evidence type="ECO:0000256" key="4">
    <source>
        <dbReference type="ARBA" id="ARBA00023204"/>
    </source>
</evidence>
<dbReference type="AlphaFoldDB" id="A0A097PJN3"/>
<organism evidence="7">
    <name type="scientific">Nuphar advena</name>
    <name type="common">Common spatterdock</name>
    <name type="synonym">Nuphar lutea subsp. advena</name>
    <dbReference type="NCBI Taxonomy" id="77108"/>
    <lineage>
        <taxon>Eukaryota</taxon>
        <taxon>Viridiplantae</taxon>
        <taxon>Streptophyta</taxon>
        <taxon>Embryophyta</taxon>
        <taxon>Tracheophyta</taxon>
        <taxon>Spermatophyta</taxon>
        <taxon>Magnoliopsida</taxon>
        <taxon>Nymphaeales</taxon>
        <taxon>Nymphaeaceae</taxon>
        <taxon>Nuphar</taxon>
    </lineage>
</organism>
<dbReference type="Pfam" id="PF01119">
    <property type="entry name" value="DNA_mis_repair"/>
    <property type="match status" value="1"/>
</dbReference>
<dbReference type="Gene3D" id="3.30.230.10">
    <property type="match status" value="1"/>
</dbReference>
<dbReference type="InterPro" id="IPR014721">
    <property type="entry name" value="Ribsml_uS5_D2-typ_fold_subgr"/>
</dbReference>
<proteinExistence type="evidence at transcript level"/>
<comment type="similarity">
    <text evidence="2">Belongs to the DNA mismatch repair MutL/HexB family.</text>
</comment>
<evidence type="ECO:0000313" key="7">
    <source>
        <dbReference type="EMBL" id="AIU48238.1"/>
    </source>
</evidence>
<dbReference type="GO" id="GO:0140664">
    <property type="term" value="F:ATP-dependent DNA damage sensor activity"/>
    <property type="evidence" value="ECO:0007669"/>
    <property type="project" value="InterPro"/>
</dbReference>
<keyword evidence="5" id="KW-0539">Nucleus</keyword>
<dbReference type="InterPro" id="IPR020568">
    <property type="entry name" value="Ribosomal_Su5_D2-typ_SF"/>
</dbReference>
<comment type="subcellular location">
    <subcellularLocation>
        <location evidence="1">Nucleus</location>
    </subcellularLocation>
</comment>
<dbReference type="PANTHER" id="PTHR10073">
    <property type="entry name" value="DNA MISMATCH REPAIR PROTEIN MLH, PMS, MUTL"/>
    <property type="match status" value="1"/>
</dbReference>
<dbReference type="InterPro" id="IPR013507">
    <property type="entry name" value="DNA_mismatch_S5_2-like"/>
</dbReference>
<keyword evidence="4" id="KW-0234">DNA repair</keyword>
<sequence length="248" mass="28200">VFDMEGLISNVNYNVKKTTMVLFINGRLVECTPLKRAIEVVYAATLRRHQKPFVYMSIMLPCEHVDVNVHPTKREVSLLNQENIVEAIQTAVESKLMNSNMARTFHTQTLLPVASGPLNAYKGTPPNPSPGTQVQKVPANKMVRTDSLDPAGRMHIYLQEKPTGKSSKELMYQQVIRRFAHFNAIQLSNPAPIPQLLLMELEEEELTSESQESDNPKDRIVEMNTELLKQKAEMLMEYFCLEIDQEGK</sequence>
<evidence type="ECO:0000256" key="3">
    <source>
        <dbReference type="ARBA" id="ARBA00022763"/>
    </source>
</evidence>
<accession>A0A097PJN3</accession>
<dbReference type="GO" id="GO:0032389">
    <property type="term" value="C:MutLalpha complex"/>
    <property type="evidence" value="ECO:0007669"/>
    <property type="project" value="TreeGrafter"/>
</dbReference>
<dbReference type="SUPFAM" id="SSF54211">
    <property type="entry name" value="Ribosomal protein S5 domain 2-like"/>
    <property type="match status" value="1"/>
</dbReference>
<dbReference type="GO" id="GO:0005524">
    <property type="term" value="F:ATP binding"/>
    <property type="evidence" value="ECO:0007669"/>
    <property type="project" value="InterPro"/>
</dbReference>
<feature type="non-terminal residue" evidence="7">
    <location>
        <position position="1"/>
    </location>
</feature>
<dbReference type="GO" id="GO:0016887">
    <property type="term" value="F:ATP hydrolysis activity"/>
    <property type="evidence" value="ECO:0007669"/>
    <property type="project" value="InterPro"/>
</dbReference>
<dbReference type="PANTHER" id="PTHR10073:SF12">
    <property type="entry name" value="DNA MISMATCH REPAIR PROTEIN MLH1"/>
    <property type="match status" value="1"/>
</dbReference>
<dbReference type="FunFam" id="3.30.230.10:FF:000014">
    <property type="entry name" value="DNA mismatch repair protein Mlh1"/>
    <property type="match status" value="1"/>
</dbReference>
<evidence type="ECO:0000259" key="6">
    <source>
        <dbReference type="SMART" id="SM01340"/>
    </source>
</evidence>
<feature type="non-terminal residue" evidence="7">
    <location>
        <position position="248"/>
    </location>
</feature>
<evidence type="ECO:0000256" key="1">
    <source>
        <dbReference type="ARBA" id="ARBA00004123"/>
    </source>
</evidence>
<reference evidence="7" key="1">
    <citation type="journal article" date="2014" name="Nat. Commun.">
        <title>Resolution of deep angiosperm phylogeny using conserved nuclear genes and estimates of early divergence times.</title>
        <authorList>
            <person name="Zeng L."/>
            <person name="Zhang Q."/>
            <person name="Sun R."/>
            <person name="Kong H."/>
            <person name="Zhang N."/>
            <person name="Ma H."/>
        </authorList>
    </citation>
    <scope>NUCLEOTIDE SEQUENCE</scope>
</reference>
<dbReference type="SMART" id="SM01340">
    <property type="entry name" value="DNA_mis_repair"/>
    <property type="match status" value="1"/>
</dbReference>
<dbReference type="InterPro" id="IPR032189">
    <property type="entry name" value="Mlh1_C"/>
</dbReference>
<keyword evidence="3" id="KW-0227">DNA damage</keyword>
<dbReference type="GO" id="GO:0030983">
    <property type="term" value="F:mismatched DNA binding"/>
    <property type="evidence" value="ECO:0007669"/>
    <property type="project" value="InterPro"/>
</dbReference>
<evidence type="ECO:0000256" key="5">
    <source>
        <dbReference type="ARBA" id="ARBA00023242"/>
    </source>
</evidence>
<dbReference type="GO" id="GO:0006298">
    <property type="term" value="P:mismatch repair"/>
    <property type="evidence" value="ECO:0007669"/>
    <property type="project" value="InterPro"/>
</dbReference>
<feature type="domain" description="DNA mismatch repair protein S5" evidence="6">
    <location>
        <begin position="1"/>
        <end position="97"/>
    </location>
</feature>